<dbReference type="InterPro" id="IPR008754">
    <property type="entry name" value="Peptidase_M43"/>
</dbReference>
<dbReference type="GO" id="GO:0006508">
    <property type="term" value="P:proteolysis"/>
    <property type="evidence" value="ECO:0007669"/>
    <property type="project" value="UniProtKB-KW"/>
</dbReference>
<dbReference type="Pfam" id="PF05572">
    <property type="entry name" value="Peptidase_M43"/>
    <property type="match status" value="1"/>
</dbReference>
<name>A0A545UEY9_9GAMM</name>
<keyword evidence="7" id="KW-0482">Metalloprotease</keyword>
<evidence type="ECO:0000256" key="5">
    <source>
        <dbReference type="ARBA" id="ARBA00022801"/>
    </source>
</evidence>
<gene>
    <name evidence="11" type="ORF">FLL46_09335</name>
</gene>
<accession>A0A545UEY9</accession>
<evidence type="ECO:0000256" key="3">
    <source>
        <dbReference type="ARBA" id="ARBA00022723"/>
    </source>
</evidence>
<dbReference type="PROSITE" id="PS51257">
    <property type="entry name" value="PROKAR_LIPOPROTEIN"/>
    <property type="match status" value="1"/>
</dbReference>
<dbReference type="PANTHER" id="PTHR47466">
    <property type="match status" value="1"/>
</dbReference>
<dbReference type="GO" id="GO:0046872">
    <property type="term" value="F:metal ion binding"/>
    <property type="evidence" value="ECO:0007669"/>
    <property type="project" value="UniProtKB-KW"/>
</dbReference>
<dbReference type="RefSeq" id="WP_142893246.1">
    <property type="nucleotide sequence ID" value="NZ_ML660163.1"/>
</dbReference>
<keyword evidence="5" id="KW-0378">Hydrolase</keyword>
<dbReference type="Proteomes" id="UP000315439">
    <property type="component" value="Unassembled WGS sequence"/>
</dbReference>
<dbReference type="Gene3D" id="3.40.390.10">
    <property type="entry name" value="Collagenase (Catalytic Domain)"/>
    <property type="match status" value="1"/>
</dbReference>
<dbReference type="Pfam" id="PF20009">
    <property type="entry name" value="GEVED"/>
    <property type="match status" value="1"/>
</dbReference>
<dbReference type="Gene3D" id="2.60.40.10">
    <property type="entry name" value="Immunoglobulins"/>
    <property type="match status" value="3"/>
</dbReference>
<reference evidence="11 12" key="1">
    <citation type="submission" date="2019-07" db="EMBL/GenBank/DDBJ databases">
        <title>Draft genome for Aliikangiella sp. M105.</title>
        <authorList>
            <person name="Wang G."/>
        </authorList>
    </citation>
    <scope>NUCLEOTIDE SEQUENCE [LARGE SCALE GENOMIC DNA]</scope>
    <source>
        <strain evidence="11 12">M105</strain>
    </source>
</reference>
<dbReference type="SUPFAM" id="SSF55486">
    <property type="entry name" value="Metalloproteases ('zincins'), catalytic domain"/>
    <property type="match status" value="1"/>
</dbReference>
<dbReference type="SMART" id="SM00089">
    <property type="entry name" value="PKD"/>
    <property type="match status" value="3"/>
</dbReference>
<dbReference type="CDD" id="cd00146">
    <property type="entry name" value="PKD"/>
    <property type="match status" value="3"/>
</dbReference>
<comment type="caution">
    <text evidence="11">The sequence shown here is derived from an EMBL/GenBank/DDBJ whole genome shotgun (WGS) entry which is preliminary data.</text>
</comment>
<evidence type="ECO:0000259" key="10">
    <source>
        <dbReference type="PROSITE" id="PS50093"/>
    </source>
</evidence>
<keyword evidence="8" id="KW-1015">Disulfide bond</keyword>
<keyword evidence="6" id="KW-0862">Zinc</keyword>
<dbReference type="GO" id="GO:0008237">
    <property type="term" value="F:metallopeptidase activity"/>
    <property type="evidence" value="ECO:0007669"/>
    <property type="project" value="UniProtKB-KW"/>
</dbReference>
<evidence type="ECO:0000256" key="1">
    <source>
        <dbReference type="ARBA" id="ARBA00008721"/>
    </source>
</evidence>
<organism evidence="11 12">
    <name type="scientific">Aliikangiella coralliicola</name>
    <dbReference type="NCBI Taxonomy" id="2592383"/>
    <lineage>
        <taxon>Bacteria</taxon>
        <taxon>Pseudomonadati</taxon>
        <taxon>Pseudomonadota</taxon>
        <taxon>Gammaproteobacteria</taxon>
        <taxon>Oceanospirillales</taxon>
        <taxon>Pleioneaceae</taxon>
        <taxon>Aliikangiella</taxon>
    </lineage>
</organism>
<evidence type="ECO:0000256" key="2">
    <source>
        <dbReference type="ARBA" id="ARBA00022670"/>
    </source>
</evidence>
<evidence type="ECO:0000256" key="9">
    <source>
        <dbReference type="SAM" id="SignalP"/>
    </source>
</evidence>
<protein>
    <submittedName>
        <fullName evidence="11">PKD domain-containing protein</fullName>
    </submittedName>
</protein>
<keyword evidence="4 9" id="KW-0732">Signal</keyword>
<keyword evidence="3" id="KW-0479">Metal-binding</keyword>
<feature type="domain" description="PKD" evidence="10">
    <location>
        <begin position="709"/>
        <end position="790"/>
    </location>
</feature>
<dbReference type="InterPro" id="IPR022409">
    <property type="entry name" value="PKD/Chitinase_dom"/>
</dbReference>
<feature type="chain" id="PRO_5021745688" evidence="9">
    <location>
        <begin position="25"/>
        <end position="1138"/>
    </location>
</feature>
<dbReference type="OrthoDB" id="6278496at2"/>
<dbReference type="EMBL" id="VIKS01000005">
    <property type="protein sequence ID" value="TQV88005.1"/>
    <property type="molecule type" value="Genomic_DNA"/>
</dbReference>
<dbReference type="InterPro" id="IPR000601">
    <property type="entry name" value="PKD_dom"/>
</dbReference>
<dbReference type="PANTHER" id="PTHR47466:SF1">
    <property type="entry name" value="METALLOPROTEASE MEP1 (AFU_ORTHOLOGUE AFUA_1G07730)-RELATED"/>
    <property type="match status" value="1"/>
</dbReference>
<evidence type="ECO:0000256" key="4">
    <source>
        <dbReference type="ARBA" id="ARBA00022729"/>
    </source>
</evidence>
<dbReference type="PROSITE" id="PS50093">
    <property type="entry name" value="PKD"/>
    <property type="match status" value="3"/>
</dbReference>
<dbReference type="AlphaFoldDB" id="A0A545UEY9"/>
<dbReference type="InterPro" id="IPR035986">
    <property type="entry name" value="PKD_dom_sf"/>
</dbReference>
<proteinExistence type="inferred from homology"/>
<evidence type="ECO:0000256" key="7">
    <source>
        <dbReference type="ARBA" id="ARBA00023049"/>
    </source>
</evidence>
<evidence type="ECO:0000256" key="6">
    <source>
        <dbReference type="ARBA" id="ARBA00022833"/>
    </source>
</evidence>
<feature type="domain" description="PKD" evidence="10">
    <location>
        <begin position="622"/>
        <end position="703"/>
    </location>
</feature>
<evidence type="ECO:0000256" key="8">
    <source>
        <dbReference type="ARBA" id="ARBA00023157"/>
    </source>
</evidence>
<feature type="domain" description="PKD" evidence="10">
    <location>
        <begin position="935"/>
        <end position="1023"/>
    </location>
</feature>
<dbReference type="InterPro" id="IPR024079">
    <property type="entry name" value="MetalloPept_cat_dom_sf"/>
</dbReference>
<dbReference type="InterPro" id="IPR045474">
    <property type="entry name" value="GEVED"/>
</dbReference>
<dbReference type="InterPro" id="IPR013783">
    <property type="entry name" value="Ig-like_fold"/>
</dbReference>
<evidence type="ECO:0000313" key="11">
    <source>
        <dbReference type="EMBL" id="TQV88005.1"/>
    </source>
</evidence>
<keyword evidence="2" id="KW-0645">Protease</keyword>
<comment type="similarity">
    <text evidence="1">Belongs to the peptidase M43B family.</text>
</comment>
<dbReference type="Pfam" id="PF18911">
    <property type="entry name" value="PKD_4"/>
    <property type="match status" value="3"/>
</dbReference>
<sequence>MLYKSKVVRPILLLFSAISCVASAGVSQEKNNVNESHFSFSSVKFADLKLKSATVGNVCGTDFNGQSWSQVQKENKSDLKNKSSLSRKILNQLSLKKNKAAAVGDGAPGRYYIPVVVHVYGSRFNCDNGGNCLTDEKIIDALNKTNEDFRGLNTQDGPIAEEFQAIRENLDIEFVLAKKDPDGNSTNGIVRYDREQAGYGDGSKFNAQIAADSWDNYKYMNIYFMHDLYDDGKTNNSGVAWYPQVSMSEAGTARVVYNGDYVGTNTSENFRSVLTHEFGHWLNLPHVFDGDSCSVHQEAFCASTGDRVCDTPQMSSSILQGNATNCLGQPTNTENFMHYSNNYAMYTGDQVKRMTAALHGAARATLWSNENLIAVGLEDLTSNAEHPWDGSGVDTKPQGELIKEVENISAQKGETDTVTVDIPVGTEAVAFYLDGYTEDPDLYVSKGVAPEKNGDTWTADFISFRSSGTPELITITGPSNSETYYTTIDAFSDYSNAHLQIIGAEDPTLCDGCERIFLLEEKDLGATKGDEPKTYKVTVPADAVRTIVVIAGGYEGDPDLYVGVNSVPTTETFDCGPFSAPRLSEYCEINSGGELNLLLVPFLDYSGATLTVYYERQVASELPVAEANGPYTGNVGNSIHFSSAGSVDNDGSITGYQWDFGDGNTSNLANPEHAYSSSGEFTATLTVTDNDGNIASDSALVTVNQENQTPTAEANGPYAANTNQVIQFSSEGSIDTDGTILNYHWTFGDGETSNQANPQHAYTSAGIHIAVLTVTDNNGASHSDTAEVTVSDVEYCSVTGNTKYEWIAKVAANGFENTSEADGYADNTSLTIPFVQGDNSIELTAGGNYSEHWVAWIDFDGDGEFNNSNEKVLSGLSGKGTVTGNINIPQGVVGVKTRIRIAMKYHSEPSSACGDMGDGEIEDYSVLISEASNEAPTAKVNGPYSGVVNTGIDFSSEGSTDSDGFIQSYLWDFGDGNSSTDENPTHNYSTSGQYTVTLTVTDDDGVSHSVSTSANVTASANELPDACQTQSPVTGGRLEPGVATCLGEKSVIWLSIGNVNEHQSIAITMGHGQGNLDVLYKNDGWPSDNDFDAESRGATNSECIEVSGDTKYWSYLKISGQGTGATIMVDFDAGCRAN</sequence>
<evidence type="ECO:0000313" key="12">
    <source>
        <dbReference type="Proteomes" id="UP000315439"/>
    </source>
</evidence>
<keyword evidence="12" id="KW-1185">Reference proteome</keyword>
<dbReference type="SUPFAM" id="SSF49299">
    <property type="entry name" value="PKD domain"/>
    <property type="match status" value="3"/>
</dbReference>
<feature type="signal peptide" evidence="9">
    <location>
        <begin position="1"/>
        <end position="24"/>
    </location>
</feature>
<dbReference type="Gene3D" id="2.60.120.380">
    <property type="match status" value="3"/>
</dbReference>